<dbReference type="RefSeq" id="WP_173196253.1">
    <property type="nucleotide sequence ID" value="NZ_JABFCX010000002.1"/>
</dbReference>
<evidence type="ECO:0000313" key="2">
    <source>
        <dbReference type="Proteomes" id="UP000536835"/>
    </source>
</evidence>
<protein>
    <submittedName>
        <fullName evidence="1">Uncharacterized protein</fullName>
    </submittedName>
</protein>
<evidence type="ECO:0000313" key="1">
    <source>
        <dbReference type="EMBL" id="NNU15075.1"/>
    </source>
</evidence>
<reference evidence="1 2" key="1">
    <citation type="submission" date="2020-05" db="EMBL/GenBank/DDBJ databases">
        <title>Parvularcula mediterraneae sp. nov., isolated from polypropylene straw from shallow seawater of the seashore of Laganas in Zakynthos island, Greece.</title>
        <authorList>
            <person name="Szabo I."/>
            <person name="Al-Omari J."/>
            <person name="Rado J."/>
            <person name="Szerdahelyi G.S."/>
        </authorList>
    </citation>
    <scope>NUCLEOTIDE SEQUENCE [LARGE SCALE GENOMIC DNA]</scope>
    <source>
        <strain evidence="1 2">ZS-1/3</strain>
    </source>
</reference>
<name>A0A7Y3RK03_9PROT</name>
<comment type="caution">
    <text evidence="1">The sequence shown here is derived from an EMBL/GenBank/DDBJ whole genome shotgun (WGS) entry which is preliminary data.</text>
</comment>
<dbReference type="EMBL" id="JABFCX010000002">
    <property type="protein sequence ID" value="NNU15075.1"/>
    <property type="molecule type" value="Genomic_DNA"/>
</dbReference>
<gene>
    <name evidence="1" type="ORF">HK107_01895</name>
</gene>
<proteinExistence type="predicted"/>
<accession>A0A7Y3RK03</accession>
<sequence>MITAIAILAMAAVPKPDVSELGIEVSAPGLLELKSKVVGRPDSACRMARPRVTQCIIGEGSEIYQFTEDGHKAHPTGYFLGYAERDGVLQLEERGWTASDKARVAASFFAKSRRAKPAPIAPE</sequence>
<keyword evidence="2" id="KW-1185">Reference proteome</keyword>
<dbReference type="Proteomes" id="UP000536835">
    <property type="component" value="Unassembled WGS sequence"/>
</dbReference>
<organism evidence="1 2">
    <name type="scientific">Parvularcula mediterranea</name>
    <dbReference type="NCBI Taxonomy" id="2732508"/>
    <lineage>
        <taxon>Bacteria</taxon>
        <taxon>Pseudomonadati</taxon>
        <taxon>Pseudomonadota</taxon>
        <taxon>Alphaproteobacteria</taxon>
        <taxon>Parvularculales</taxon>
        <taxon>Parvularculaceae</taxon>
        <taxon>Parvularcula</taxon>
    </lineage>
</organism>
<dbReference type="AlphaFoldDB" id="A0A7Y3RK03"/>